<organism evidence="3 4">
    <name type="scientific">Fulvimonas soli</name>
    <dbReference type="NCBI Taxonomy" id="155197"/>
    <lineage>
        <taxon>Bacteria</taxon>
        <taxon>Pseudomonadati</taxon>
        <taxon>Pseudomonadota</taxon>
        <taxon>Gammaproteobacteria</taxon>
        <taxon>Lysobacterales</taxon>
        <taxon>Rhodanobacteraceae</taxon>
        <taxon>Fulvimonas</taxon>
    </lineage>
</organism>
<dbReference type="InterPro" id="IPR052948">
    <property type="entry name" value="Low_temp-induced_all0457"/>
</dbReference>
<evidence type="ECO:0000313" key="4">
    <source>
        <dbReference type="Proteomes" id="UP000245812"/>
    </source>
</evidence>
<dbReference type="PANTHER" id="PTHR36109">
    <property type="entry name" value="MEMBRANE PROTEIN-RELATED"/>
    <property type="match status" value="1"/>
</dbReference>
<reference evidence="3 4" key="1">
    <citation type="submission" date="2018-05" db="EMBL/GenBank/DDBJ databases">
        <title>Genomic Encyclopedia of Type Strains, Phase IV (KMG-IV): sequencing the most valuable type-strain genomes for metagenomic binning, comparative biology and taxonomic classification.</title>
        <authorList>
            <person name="Goeker M."/>
        </authorList>
    </citation>
    <scope>NUCLEOTIDE SEQUENCE [LARGE SCALE GENOMIC DNA]</scope>
    <source>
        <strain evidence="3 4">DSM 14263</strain>
    </source>
</reference>
<evidence type="ECO:0008006" key="5">
    <source>
        <dbReference type="Google" id="ProtNLM"/>
    </source>
</evidence>
<dbReference type="PANTHER" id="PTHR36109:SF2">
    <property type="entry name" value="MEMBRANE PROTEIN"/>
    <property type="match status" value="1"/>
</dbReference>
<dbReference type="AlphaFoldDB" id="A0A316I336"/>
<keyword evidence="2" id="KW-1133">Transmembrane helix</keyword>
<evidence type="ECO:0000256" key="2">
    <source>
        <dbReference type="SAM" id="Phobius"/>
    </source>
</evidence>
<evidence type="ECO:0000313" key="3">
    <source>
        <dbReference type="EMBL" id="PWK87789.1"/>
    </source>
</evidence>
<feature type="transmembrane region" description="Helical" evidence="2">
    <location>
        <begin position="116"/>
        <end position="138"/>
    </location>
</feature>
<feature type="transmembrane region" description="Helical" evidence="2">
    <location>
        <begin position="92"/>
        <end position="110"/>
    </location>
</feature>
<keyword evidence="4" id="KW-1185">Reference proteome</keyword>
<evidence type="ECO:0000256" key="1">
    <source>
        <dbReference type="SAM" id="MobiDB-lite"/>
    </source>
</evidence>
<proteinExistence type="predicted"/>
<sequence>MTGLKSPHARPADPRLRRRARGLPGPETAMKTRCVFATRDLATARAAMAAAHRAGVDDADIAFLAREDIEQAQIPDHRLLGRNDFYPAARRGVVWGGVSGLALGLAAEWLAPAFQFSTALVIAAIGAIAGAWIGALVGSEVPDPVDRKFRSEIDRGHILVVIDAPGDRLAQIEPAVVHAGARPLPFHARTIFS</sequence>
<comment type="caution">
    <text evidence="3">The sequence shown here is derived from an EMBL/GenBank/DDBJ whole genome shotgun (WGS) entry which is preliminary data.</text>
</comment>
<name>A0A316I336_9GAMM</name>
<keyword evidence="2" id="KW-0812">Transmembrane</keyword>
<protein>
    <recommendedName>
        <fullName evidence="5">DUF1269 domain-containing protein</fullName>
    </recommendedName>
</protein>
<gene>
    <name evidence="3" type="ORF">C7456_106282</name>
</gene>
<feature type="region of interest" description="Disordered" evidence="1">
    <location>
        <begin position="1"/>
        <end position="26"/>
    </location>
</feature>
<dbReference type="Proteomes" id="UP000245812">
    <property type="component" value="Unassembled WGS sequence"/>
</dbReference>
<accession>A0A316I336</accession>
<keyword evidence="2" id="KW-0472">Membrane</keyword>
<dbReference type="EMBL" id="QGHC01000006">
    <property type="protein sequence ID" value="PWK87789.1"/>
    <property type="molecule type" value="Genomic_DNA"/>
</dbReference>